<evidence type="ECO:0000313" key="2">
    <source>
        <dbReference type="EMBL" id="PSG88433.1"/>
    </source>
</evidence>
<dbReference type="EMBL" id="PXOQ01000009">
    <property type="protein sequence ID" value="PSG88433.1"/>
    <property type="molecule type" value="Genomic_DNA"/>
</dbReference>
<keyword evidence="1" id="KW-0732">Signal</keyword>
<dbReference type="AlphaFoldDB" id="A0A2T1N9C9"/>
<dbReference type="RefSeq" id="WP_106463571.1">
    <property type="nucleotide sequence ID" value="NZ_PXOQ01000009.1"/>
</dbReference>
<comment type="caution">
    <text evidence="2">The sequence shown here is derived from an EMBL/GenBank/DDBJ whole genome shotgun (WGS) entry which is preliminary data.</text>
</comment>
<dbReference type="InterPro" id="IPR032274">
    <property type="entry name" value="DUF4835"/>
</dbReference>
<sequence>MRNLCLVIMYCLAFTVVKAQDLNANVVVNAQLTGNENFQVFKTLEKQLTEFINNSNWTSRETKPNERVNCNFVINITEYSNNFYTATLQVQSSRPVFGSTYTTSLYNVNDKDFAFSYNEFQQLIFTPNQYQSNLVSVLAFHIYMVLGLDADSFASNGGEPYFKQAQTIVNYSQQENFAGWKLSDGLQSRFILIDHLLSPAFSDFRTINYNYHRLGLDLMNENVKEGKAQIAKALLGFNSIAKNRPNSYLTRVFFDTKAEEIQQVFSEGPTVEIDELTTVLNRIAPMYANKWRNIQFQK</sequence>
<proteinExistence type="predicted"/>
<reference evidence="2 3" key="1">
    <citation type="submission" date="2018-03" db="EMBL/GenBank/DDBJ databases">
        <title>Mesoflavibacter sp. HG37 and Mesoflavibacter sp. HG96 sp.nov., two marine bacteria isolated from seawater of Western Pacific Ocean.</title>
        <authorList>
            <person name="Cheng H."/>
            <person name="Wu Y.-H."/>
            <person name="Guo L.-L."/>
            <person name="Xu X.-W."/>
        </authorList>
    </citation>
    <scope>NUCLEOTIDE SEQUENCE [LARGE SCALE GENOMIC DNA]</scope>
    <source>
        <strain evidence="2 3">KCTC 32269</strain>
    </source>
</reference>
<gene>
    <name evidence="2" type="ORF">C7H52_09020</name>
</gene>
<keyword evidence="3" id="KW-1185">Reference proteome</keyword>
<organism evidence="2 3">
    <name type="scientific">Aurantibacter aestuarii</name>
    <dbReference type="NCBI Taxonomy" id="1266046"/>
    <lineage>
        <taxon>Bacteria</taxon>
        <taxon>Pseudomonadati</taxon>
        <taxon>Bacteroidota</taxon>
        <taxon>Flavobacteriia</taxon>
        <taxon>Flavobacteriales</taxon>
        <taxon>Flavobacteriaceae</taxon>
        <taxon>Aurantibacter</taxon>
    </lineage>
</organism>
<evidence type="ECO:0000256" key="1">
    <source>
        <dbReference type="SAM" id="SignalP"/>
    </source>
</evidence>
<dbReference type="OrthoDB" id="9773381at2"/>
<feature type="signal peptide" evidence="1">
    <location>
        <begin position="1"/>
        <end position="19"/>
    </location>
</feature>
<accession>A0A2T1N9C9</accession>
<dbReference type="Proteomes" id="UP000238426">
    <property type="component" value="Unassembled WGS sequence"/>
</dbReference>
<feature type="chain" id="PRO_5015715553" evidence="1">
    <location>
        <begin position="20"/>
        <end position="298"/>
    </location>
</feature>
<name>A0A2T1N9C9_9FLAO</name>
<dbReference type="Pfam" id="PF16119">
    <property type="entry name" value="DUF4835"/>
    <property type="match status" value="1"/>
</dbReference>
<evidence type="ECO:0000313" key="3">
    <source>
        <dbReference type="Proteomes" id="UP000238426"/>
    </source>
</evidence>
<protein>
    <submittedName>
        <fullName evidence="2">DUF4835 domain-containing protein</fullName>
    </submittedName>
</protein>